<dbReference type="Pfam" id="PF01497">
    <property type="entry name" value="Peripla_BP_2"/>
    <property type="match status" value="1"/>
</dbReference>
<dbReference type="Gene3D" id="3.40.50.1980">
    <property type="entry name" value="Nitrogenase molybdenum iron protein domain"/>
    <property type="match status" value="2"/>
</dbReference>
<dbReference type="AlphaFoldDB" id="A0A2W5V8H4"/>
<dbReference type="SUPFAM" id="SSF53807">
    <property type="entry name" value="Helical backbone' metal receptor"/>
    <property type="match status" value="1"/>
</dbReference>
<dbReference type="InterPro" id="IPR006311">
    <property type="entry name" value="TAT_signal"/>
</dbReference>
<evidence type="ECO:0000313" key="6">
    <source>
        <dbReference type="EMBL" id="PZR06461.1"/>
    </source>
</evidence>
<reference evidence="6 7" key="1">
    <citation type="submission" date="2017-08" db="EMBL/GenBank/DDBJ databases">
        <title>Infants hospitalized years apart are colonized by the same room-sourced microbial strains.</title>
        <authorList>
            <person name="Brooks B."/>
            <person name="Olm M.R."/>
            <person name="Firek B.A."/>
            <person name="Baker R."/>
            <person name="Thomas B.C."/>
            <person name="Morowitz M.J."/>
            <person name="Banfield J.F."/>
        </authorList>
    </citation>
    <scope>NUCLEOTIDE SEQUENCE [LARGE SCALE GENOMIC DNA]</scope>
    <source>
        <strain evidence="6">S2_003_000_R1_3</strain>
    </source>
</reference>
<evidence type="ECO:0000256" key="4">
    <source>
        <dbReference type="ARBA" id="ARBA00022729"/>
    </source>
</evidence>
<evidence type="ECO:0000313" key="7">
    <source>
        <dbReference type="Proteomes" id="UP000249432"/>
    </source>
</evidence>
<evidence type="ECO:0000256" key="1">
    <source>
        <dbReference type="ARBA" id="ARBA00004196"/>
    </source>
</evidence>
<keyword evidence="4" id="KW-0732">Signal</keyword>
<dbReference type="PANTHER" id="PTHR30532:SF24">
    <property type="entry name" value="FERRIC ENTEROBACTIN-BINDING PERIPLASMIC PROTEIN FEPB"/>
    <property type="match status" value="1"/>
</dbReference>
<comment type="similarity">
    <text evidence="2">Belongs to the bacterial solute-binding protein 8 family.</text>
</comment>
<comment type="caution">
    <text evidence="6">The sequence shown here is derived from an EMBL/GenBank/DDBJ whole genome shotgun (WGS) entry which is preliminary data.</text>
</comment>
<protein>
    <submittedName>
        <fullName evidence="6">Iron siderophore-binding protein</fullName>
    </submittedName>
</protein>
<name>A0A2W5V8H4_9CORY</name>
<evidence type="ECO:0000259" key="5">
    <source>
        <dbReference type="PROSITE" id="PS50983"/>
    </source>
</evidence>
<dbReference type="PANTHER" id="PTHR30532">
    <property type="entry name" value="IRON III DICITRATE-BINDING PERIPLASMIC PROTEIN"/>
    <property type="match status" value="1"/>
</dbReference>
<dbReference type="InterPro" id="IPR051313">
    <property type="entry name" value="Bact_iron-sidero_bind"/>
</dbReference>
<gene>
    <name evidence="6" type="ORF">DI525_01430</name>
</gene>
<dbReference type="PROSITE" id="PS51318">
    <property type="entry name" value="TAT"/>
    <property type="match status" value="1"/>
</dbReference>
<evidence type="ECO:0000256" key="3">
    <source>
        <dbReference type="ARBA" id="ARBA00022448"/>
    </source>
</evidence>
<sequence length="342" mass="37183">MRSTQCVNEAHMGFRPPHSAVKGVSVPTSRRNFLKSSLAIAALATTAGVVSACSNDDDDKNSDNSSKNDRIAAIGWGDYCTLLAMNITPTFILTPMGMDEKKDNGVGPWASDKVQGKDITVMAATSQEIGNDVLEKIAAAKPSKIIAVNSGLKDDEKKRLNDIAPTTVHSDKYADYQVPWDAQVKEIAKTVGKESDGDKLISDTKKKFDDFSSSHPDLKGKKAATVIAMQGQFAVYTSGDGRGQFIKDLGFVIPDNLNKGDNGQFYKYLSSENLSQLDELDYLFLLDYAGSNEEAKKNSLFQNIKAVKEGNMREISQDTATAMSLPNPLTIPWAIKQVDKAI</sequence>
<dbReference type="InterPro" id="IPR002491">
    <property type="entry name" value="ABC_transptr_periplasmic_BD"/>
</dbReference>
<dbReference type="Pfam" id="PF10518">
    <property type="entry name" value="TAT_signal"/>
    <property type="match status" value="1"/>
</dbReference>
<proteinExistence type="inferred from homology"/>
<feature type="domain" description="Fe/B12 periplasmic-binding" evidence="5">
    <location>
        <begin position="70"/>
        <end position="342"/>
    </location>
</feature>
<dbReference type="PROSITE" id="PS50983">
    <property type="entry name" value="FE_B12_PBP"/>
    <property type="match status" value="1"/>
</dbReference>
<dbReference type="GO" id="GO:1901678">
    <property type="term" value="P:iron coordination entity transport"/>
    <property type="evidence" value="ECO:0007669"/>
    <property type="project" value="UniProtKB-ARBA"/>
</dbReference>
<organism evidence="6 7">
    <name type="scientific">Corynebacterium kroppenstedtii</name>
    <dbReference type="NCBI Taxonomy" id="161879"/>
    <lineage>
        <taxon>Bacteria</taxon>
        <taxon>Bacillati</taxon>
        <taxon>Actinomycetota</taxon>
        <taxon>Actinomycetes</taxon>
        <taxon>Mycobacteriales</taxon>
        <taxon>Corynebacteriaceae</taxon>
        <taxon>Corynebacterium</taxon>
    </lineage>
</organism>
<comment type="subcellular location">
    <subcellularLocation>
        <location evidence="1">Cell envelope</location>
    </subcellularLocation>
</comment>
<dbReference type="Proteomes" id="UP000249432">
    <property type="component" value="Unassembled WGS sequence"/>
</dbReference>
<dbReference type="GO" id="GO:0030288">
    <property type="term" value="C:outer membrane-bounded periplasmic space"/>
    <property type="evidence" value="ECO:0007669"/>
    <property type="project" value="TreeGrafter"/>
</dbReference>
<dbReference type="InterPro" id="IPR019546">
    <property type="entry name" value="TAT_signal_bac_arc"/>
</dbReference>
<evidence type="ECO:0000256" key="2">
    <source>
        <dbReference type="ARBA" id="ARBA00008814"/>
    </source>
</evidence>
<accession>A0A2W5V8H4</accession>
<keyword evidence="3" id="KW-0813">Transport</keyword>
<dbReference type="EMBL" id="QFRA01000002">
    <property type="protein sequence ID" value="PZR06461.1"/>
    <property type="molecule type" value="Genomic_DNA"/>
</dbReference>